<feature type="domain" description="GH18" evidence="3">
    <location>
        <begin position="162"/>
        <end position="484"/>
    </location>
</feature>
<keyword evidence="1" id="KW-0378">Hydrolase</keyword>
<dbReference type="Gene3D" id="3.20.20.80">
    <property type="entry name" value="Glycosidases"/>
    <property type="match status" value="1"/>
</dbReference>
<dbReference type="PANTHER" id="PTHR46066">
    <property type="entry name" value="CHITINASE DOMAIN-CONTAINING PROTEIN 1 FAMILY MEMBER"/>
    <property type="match status" value="1"/>
</dbReference>
<organism evidence="4 5">
    <name type="scientific">Anaerosolibacter carboniphilus</name>
    <dbReference type="NCBI Taxonomy" id="1417629"/>
    <lineage>
        <taxon>Bacteria</taxon>
        <taxon>Bacillati</taxon>
        <taxon>Bacillota</taxon>
        <taxon>Clostridia</taxon>
        <taxon>Peptostreptococcales</taxon>
        <taxon>Thermotaleaceae</taxon>
        <taxon>Anaerosolibacter</taxon>
    </lineage>
</organism>
<name>A0A841KMV5_9FIRM</name>
<dbReference type="GO" id="GO:0005975">
    <property type="term" value="P:carbohydrate metabolic process"/>
    <property type="evidence" value="ECO:0007669"/>
    <property type="project" value="InterPro"/>
</dbReference>
<evidence type="ECO:0000313" key="4">
    <source>
        <dbReference type="EMBL" id="MBB6215134.1"/>
    </source>
</evidence>
<accession>A0A841KMV5</accession>
<dbReference type="SUPFAM" id="SSF51445">
    <property type="entry name" value="(Trans)glycosidases"/>
    <property type="match status" value="1"/>
</dbReference>
<dbReference type="PROSITE" id="PS51782">
    <property type="entry name" value="LYSM"/>
    <property type="match status" value="3"/>
</dbReference>
<dbReference type="Pfam" id="PF01476">
    <property type="entry name" value="LysM"/>
    <property type="match status" value="3"/>
</dbReference>
<dbReference type="Gene3D" id="3.10.50.10">
    <property type="match status" value="1"/>
</dbReference>
<dbReference type="Proteomes" id="UP000579281">
    <property type="component" value="Unassembled WGS sequence"/>
</dbReference>
<dbReference type="PANTHER" id="PTHR46066:SF2">
    <property type="entry name" value="CHITINASE DOMAIN-CONTAINING PROTEIN 1"/>
    <property type="match status" value="1"/>
</dbReference>
<proteinExistence type="predicted"/>
<evidence type="ECO:0000259" key="2">
    <source>
        <dbReference type="PROSITE" id="PS51782"/>
    </source>
</evidence>
<dbReference type="Pfam" id="PF00704">
    <property type="entry name" value="Glyco_hydro_18"/>
    <property type="match status" value="1"/>
</dbReference>
<dbReference type="GO" id="GO:0070492">
    <property type="term" value="F:oligosaccharide binding"/>
    <property type="evidence" value="ECO:0007669"/>
    <property type="project" value="TreeGrafter"/>
</dbReference>
<dbReference type="GO" id="GO:0016798">
    <property type="term" value="F:hydrolase activity, acting on glycosyl bonds"/>
    <property type="evidence" value="ECO:0007669"/>
    <property type="project" value="UniProtKB-KW"/>
</dbReference>
<feature type="domain" description="LysM" evidence="2">
    <location>
        <begin position="55"/>
        <end position="99"/>
    </location>
</feature>
<keyword evidence="5" id="KW-1185">Reference proteome</keyword>
<dbReference type="AlphaFoldDB" id="A0A841KMV5"/>
<comment type="caution">
    <text evidence="4">The sequence shown here is derived from an EMBL/GenBank/DDBJ whole genome shotgun (WGS) entry which is preliminary data.</text>
</comment>
<gene>
    <name evidence="4" type="ORF">HNQ80_001223</name>
</gene>
<feature type="domain" description="LysM" evidence="2">
    <location>
        <begin position="2"/>
        <end position="46"/>
    </location>
</feature>
<dbReference type="InterPro" id="IPR036779">
    <property type="entry name" value="LysM_dom_sf"/>
</dbReference>
<dbReference type="SMART" id="SM00257">
    <property type="entry name" value="LysM"/>
    <property type="match status" value="3"/>
</dbReference>
<dbReference type="Gene3D" id="3.10.350.10">
    <property type="entry name" value="LysM domain"/>
    <property type="match status" value="3"/>
</dbReference>
<feature type="domain" description="LysM" evidence="2">
    <location>
        <begin position="104"/>
        <end position="148"/>
    </location>
</feature>
<sequence length="484" mass="55687">MEIYTVQSGDSLWKIAQRFGVSIEAITWVNGINPQQSLIIGMNLVIPTDEKINIMDFTVRPGDTLWAIGQRFGVDYLEIARINNIRPPYPLTVGQRIQIPVQGEVYIVKAGDYLWSIAQRFNTSINNLIVWNNLSYPYILYPGQRLLVSVQRETPAAEKTTVEILGYYNPTAVQDKTYIINVLGDYLTYLGIFEFPFTETGEVIGTIDNEILEAARNKNVAVLPVLTNIVRGNFSSELGRTVLSSETLRSNLINNIMALLQQYNLIGIIIDIENLYPEDRGIFTDFIRILSDTLHRNNKILILNMPAKWEEWAEREWVGFFDYNALGPMIDIAAIMTYEWGWQSGPPRATAPLEYVKRALDYALNNNIPRNKIQLGLTLYGYDWELPDTPENLARTVTLPMVWDIARTYGGSIGFDNDVKQPYLNYVDSQGKTHMVWFEDALSHYYKYQLLKEYQLMGAFYWILNLPFPATWYMLSQLFDIKKL</sequence>
<dbReference type="InterPro" id="IPR018392">
    <property type="entry name" value="LysM"/>
</dbReference>
<dbReference type="GO" id="GO:0012505">
    <property type="term" value="C:endomembrane system"/>
    <property type="evidence" value="ECO:0007669"/>
    <property type="project" value="TreeGrafter"/>
</dbReference>
<evidence type="ECO:0000259" key="3">
    <source>
        <dbReference type="PROSITE" id="PS51910"/>
    </source>
</evidence>
<dbReference type="InterPro" id="IPR011583">
    <property type="entry name" value="Chitinase_II/V-like_cat"/>
</dbReference>
<dbReference type="RefSeq" id="WP_184309148.1">
    <property type="nucleotide sequence ID" value="NZ_JACHEN010000005.1"/>
</dbReference>
<dbReference type="InterPro" id="IPR017853">
    <property type="entry name" value="GH"/>
</dbReference>
<dbReference type="SMART" id="SM00636">
    <property type="entry name" value="Glyco_18"/>
    <property type="match status" value="1"/>
</dbReference>
<dbReference type="EMBL" id="JACHEN010000005">
    <property type="protein sequence ID" value="MBB6215134.1"/>
    <property type="molecule type" value="Genomic_DNA"/>
</dbReference>
<dbReference type="GO" id="GO:0008061">
    <property type="term" value="F:chitin binding"/>
    <property type="evidence" value="ECO:0007669"/>
    <property type="project" value="InterPro"/>
</dbReference>
<dbReference type="InterPro" id="IPR001223">
    <property type="entry name" value="Glyco_hydro18_cat"/>
</dbReference>
<evidence type="ECO:0000313" key="5">
    <source>
        <dbReference type="Proteomes" id="UP000579281"/>
    </source>
</evidence>
<keyword evidence="1" id="KW-0326">Glycosidase</keyword>
<dbReference type="SUPFAM" id="SSF54106">
    <property type="entry name" value="LysM domain"/>
    <property type="match status" value="3"/>
</dbReference>
<dbReference type="InterPro" id="IPR029070">
    <property type="entry name" value="Chitinase_insertion_sf"/>
</dbReference>
<reference evidence="4 5" key="1">
    <citation type="submission" date="2020-08" db="EMBL/GenBank/DDBJ databases">
        <title>Genomic Encyclopedia of Type Strains, Phase IV (KMG-IV): sequencing the most valuable type-strain genomes for metagenomic binning, comparative biology and taxonomic classification.</title>
        <authorList>
            <person name="Goeker M."/>
        </authorList>
    </citation>
    <scope>NUCLEOTIDE SEQUENCE [LARGE SCALE GENOMIC DNA]</scope>
    <source>
        <strain evidence="4 5">DSM 103526</strain>
    </source>
</reference>
<evidence type="ECO:0000256" key="1">
    <source>
        <dbReference type="ARBA" id="ARBA00023295"/>
    </source>
</evidence>
<dbReference type="CDD" id="cd00118">
    <property type="entry name" value="LysM"/>
    <property type="match status" value="3"/>
</dbReference>
<protein>
    <submittedName>
        <fullName evidence="4">Spore germination protein</fullName>
    </submittedName>
</protein>
<dbReference type="PROSITE" id="PS51910">
    <property type="entry name" value="GH18_2"/>
    <property type="match status" value="1"/>
</dbReference>